<evidence type="ECO:0000256" key="1">
    <source>
        <dbReference type="ARBA" id="ARBA00022741"/>
    </source>
</evidence>
<feature type="compositionally biased region" description="Basic residues" evidence="3">
    <location>
        <begin position="40"/>
        <end position="50"/>
    </location>
</feature>
<feature type="region of interest" description="Disordered" evidence="3">
    <location>
        <begin position="1"/>
        <end position="122"/>
    </location>
</feature>
<dbReference type="Proteomes" id="UP000678317">
    <property type="component" value="Unassembled WGS sequence"/>
</dbReference>
<reference evidence="4 5" key="1">
    <citation type="submission" date="2021-03" db="EMBL/GenBank/DDBJ databases">
        <title>novel species in genus Cellulomonas.</title>
        <authorList>
            <person name="Zhang G."/>
        </authorList>
    </citation>
    <scope>NUCLEOTIDE SEQUENCE [LARGE SCALE GENOMIC DNA]</scope>
    <source>
        <strain evidence="5">zg-ZUI188</strain>
    </source>
</reference>
<dbReference type="InterPro" id="IPR027417">
    <property type="entry name" value="P-loop_NTPase"/>
</dbReference>
<evidence type="ECO:0000256" key="2">
    <source>
        <dbReference type="ARBA" id="ARBA00022840"/>
    </source>
</evidence>
<dbReference type="EMBL" id="JAGFBM010000002">
    <property type="protein sequence ID" value="MBO3084247.1"/>
    <property type="molecule type" value="Genomic_DNA"/>
</dbReference>
<accession>A0ABS3SET5</accession>
<dbReference type="Pfam" id="PF03969">
    <property type="entry name" value="AFG1_ATPase"/>
    <property type="match status" value="2"/>
</dbReference>
<evidence type="ECO:0000256" key="3">
    <source>
        <dbReference type="SAM" id="MobiDB-lite"/>
    </source>
</evidence>
<dbReference type="PANTHER" id="PTHR12169:SF6">
    <property type="entry name" value="AFG1-LIKE ATPASE"/>
    <property type="match status" value="1"/>
</dbReference>
<evidence type="ECO:0000313" key="5">
    <source>
        <dbReference type="Proteomes" id="UP000678317"/>
    </source>
</evidence>
<feature type="compositionally biased region" description="Basic residues" evidence="3">
    <location>
        <begin position="79"/>
        <end position="88"/>
    </location>
</feature>
<evidence type="ECO:0000313" key="4">
    <source>
        <dbReference type="EMBL" id="MBO3084247.1"/>
    </source>
</evidence>
<keyword evidence="5" id="KW-1185">Reference proteome</keyword>
<keyword evidence="2" id="KW-0067">ATP-binding</keyword>
<dbReference type="InterPro" id="IPR005654">
    <property type="entry name" value="ATPase_AFG1-like"/>
</dbReference>
<dbReference type="PANTHER" id="PTHR12169">
    <property type="entry name" value="ATPASE N2B"/>
    <property type="match status" value="1"/>
</dbReference>
<feature type="compositionally biased region" description="Basic and acidic residues" evidence="3">
    <location>
        <begin position="16"/>
        <end position="26"/>
    </location>
</feature>
<dbReference type="NCBIfam" id="NF040713">
    <property type="entry name" value="ZapE"/>
    <property type="match status" value="1"/>
</dbReference>
<proteinExistence type="predicted"/>
<dbReference type="GO" id="GO:0051301">
    <property type="term" value="P:cell division"/>
    <property type="evidence" value="ECO:0007669"/>
    <property type="project" value="UniProtKB-KW"/>
</dbReference>
<comment type="caution">
    <text evidence="4">The sequence shown here is derived from an EMBL/GenBank/DDBJ whole genome shotgun (WGS) entry which is preliminary data.</text>
</comment>
<feature type="compositionally biased region" description="Basic and acidic residues" evidence="3">
    <location>
        <begin position="61"/>
        <end position="78"/>
    </location>
</feature>
<dbReference type="Gene3D" id="3.40.50.300">
    <property type="entry name" value="P-loop containing nucleotide triphosphate hydrolases"/>
    <property type="match status" value="1"/>
</dbReference>
<keyword evidence="4" id="KW-0132">Cell division</keyword>
<gene>
    <name evidence="4" type="primary">zapE</name>
    <name evidence="4" type="ORF">J4035_06310</name>
</gene>
<name>A0ABS3SET5_9CELL</name>
<keyword evidence="4" id="KW-0131">Cell cycle</keyword>
<organism evidence="4 5">
    <name type="scientific">Cellulomonas fengjieae</name>
    <dbReference type="NCBI Taxonomy" id="2819978"/>
    <lineage>
        <taxon>Bacteria</taxon>
        <taxon>Bacillati</taxon>
        <taxon>Actinomycetota</taxon>
        <taxon>Actinomycetes</taxon>
        <taxon>Micrococcales</taxon>
        <taxon>Cellulomonadaceae</taxon>
        <taxon>Cellulomonas</taxon>
    </lineage>
</organism>
<sequence>MDVRLHPPLRGGTVLRDADRAPEGDVGRVSCSADSSTRTGPRRRCARRSTHTATRGGTRGRSPDEVVTRHGRAGEGVRHVRSGGRHVGRPSSTPCGAPRRPRGDVGCSIVTSGGAPSLTRRRPVVPPDRLLAELVPPRHFAAESFATYRPDPAHPSQQAAVTRLSSVAEQVRRRSQKTPFWKRGRTAAPAVYLDGGFGVGKTHLLASLAHAVGVGVDQAAYGTFVEYTNLVGALGFLPTVEALARRRLVCIDEFELDDPGDTVLMSRLLRELADRGVALAATSNTLPGSLGEGRFAADDFLREIQALASRFEVVRVDGEDYRHRSVRTDVQGLRDDEVRAAAADRPDATLDDFTDLLAHLATVHPSRYGALLDGVGLVALTGVQAVPTQDVALRLVVLVDRLYDRDVPVLLGGTQAKDLFPADMLAGGYRKKYYRALSRLGSLAADGAALVG</sequence>
<dbReference type="SUPFAM" id="SSF52540">
    <property type="entry name" value="P-loop containing nucleoside triphosphate hydrolases"/>
    <property type="match status" value="1"/>
</dbReference>
<protein>
    <submittedName>
        <fullName evidence="4">Cell division protein ZapE</fullName>
    </submittedName>
</protein>
<keyword evidence="1" id="KW-0547">Nucleotide-binding</keyword>